<accession>A0A6G1D9C3</accession>
<evidence type="ECO:0000313" key="2">
    <source>
        <dbReference type="Proteomes" id="UP000479710"/>
    </source>
</evidence>
<proteinExistence type="predicted"/>
<protein>
    <submittedName>
        <fullName evidence="1">Uncharacterized protein</fullName>
    </submittedName>
</protein>
<dbReference type="EMBL" id="SPHZ02000007">
    <property type="protein sequence ID" value="KAF0908912.1"/>
    <property type="molecule type" value="Genomic_DNA"/>
</dbReference>
<comment type="caution">
    <text evidence="1">The sequence shown here is derived from an EMBL/GenBank/DDBJ whole genome shotgun (WGS) entry which is preliminary data.</text>
</comment>
<name>A0A6G1D9C3_9ORYZ</name>
<dbReference type="Proteomes" id="UP000479710">
    <property type="component" value="Unassembled WGS sequence"/>
</dbReference>
<reference evidence="1 2" key="1">
    <citation type="submission" date="2019-11" db="EMBL/GenBank/DDBJ databases">
        <title>Whole genome sequence of Oryza granulata.</title>
        <authorList>
            <person name="Li W."/>
        </authorList>
    </citation>
    <scope>NUCLEOTIDE SEQUENCE [LARGE SCALE GENOMIC DNA]</scope>
    <source>
        <strain evidence="2">cv. Menghai</strain>
        <tissue evidence="1">Leaf</tissue>
    </source>
</reference>
<sequence>METAALEVASCLPYRCQIEAVECGRGSVVRFEAANRSFGATFFDGPADVGFKRVLSSDGLSGGGHLKWRCWLVRRLATSNLHPVEAMGLRLVAIATVLVAIQRARGV</sequence>
<keyword evidence="2" id="KW-1185">Reference proteome</keyword>
<dbReference type="AlphaFoldDB" id="A0A6G1D9C3"/>
<gene>
    <name evidence="1" type="ORF">E2562_030211</name>
</gene>
<evidence type="ECO:0000313" key="1">
    <source>
        <dbReference type="EMBL" id="KAF0908912.1"/>
    </source>
</evidence>
<organism evidence="1 2">
    <name type="scientific">Oryza meyeriana var. granulata</name>
    <dbReference type="NCBI Taxonomy" id="110450"/>
    <lineage>
        <taxon>Eukaryota</taxon>
        <taxon>Viridiplantae</taxon>
        <taxon>Streptophyta</taxon>
        <taxon>Embryophyta</taxon>
        <taxon>Tracheophyta</taxon>
        <taxon>Spermatophyta</taxon>
        <taxon>Magnoliopsida</taxon>
        <taxon>Liliopsida</taxon>
        <taxon>Poales</taxon>
        <taxon>Poaceae</taxon>
        <taxon>BOP clade</taxon>
        <taxon>Oryzoideae</taxon>
        <taxon>Oryzeae</taxon>
        <taxon>Oryzinae</taxon>
        <taxon>Oryza</taxon>
        <taxon>Oryza meyeriana</taxon>
    </lineage>
</organism>